<comment type="caution">
    <text evidence="1">The sequence shown here is derived from an EMBL/GenBank/DDBJ whole genome shotgun (WGS) entry which is preliminary data.</text>
</comment>
<reference evidence="1 2" key="1">
    <citation type="submission" date="2019-03" db="EMBL/GenBank/DDBJ databases">
        <title>Draft genome sequences of novel Actinobacteria.</title>
        <authorList>
            <person name="Sahin N."/>
            <person name="Ay H."/>
            <person name="Saygin H."/>
        </authorList>
    </citation>
    <scope>NUCLEOTIDE SEQUENCE [LARGE SCALE GENOMIC DNA]</scope>
    <source>
        <strain evidence="1 2">KC712</strain>
    </source>
</reference>
<dbReference type="RefSeq" id="WP_132509483.1">
    <property type="nucleotide sequence ID" value="NZ_SMKP01000042.1"/>
</dbReference>
<dbReference type="EMBL" id="SMKP01000042">
    <property type="protein sequence ID" value="TDD20734.1"/>
    <property type="molecule type" value="Genomic_DNA"/>
</dbReference>
<proteinExistence type="predicted"/>
<dbReference type="Proteomes" id="UP000294543">
    <property type="component" value="Unassembled WGS sequence"/>
</dbReference>
<protein>
    <submittedName>
        <fullName evidence="1">Uncharacterized protein</fullName>
    </submittedName>
</protein>
<gene>
    <name evidence="1" type="ORF">E1294_16935</name>
</gene>
<accession>A0A4R4WT13</accession>
<sequence>MPDPRSASDPRFRTFWGGVPDTGTPSVRRRARVIAALTLRSLRRDVELAMPSLPQVRDARWERDFGKFLDAALAEGMELGWRLPLELCGYLRLDDPAVWAEAASCAMLRWFTMGDPYQRWMMLSCRDAGAELCMGLRRGGLADDNDIYTAPYEHLWPAPFAMATGTSTTPEVPGSSDGWRTFGYGLTARLPLSRNTTRPEGGAPRCPR</sequence>
<organism evidence="1 2">
    <name type="scientific">Nonomuraea diastatica</name>
    <dbReference type="NCBI Taxonomy" id="1848329"/>
    <lineage>
        <taxon>Bacteria</taxon>
        <taxon>Bacillati</taxon>
        <taxon>Actinomycetota</taxon>
        <taxon>Actinomycetes</taxon>
        <taxon>Streptosporangiales</taxon>
        <taxon>Streptosporangiaceae</taxon>
        <taxon>Nonomuraea</taxon>
    </lineage>
</organism>
<name>A0A4R4WT13_9ACTN</name>
<evidence type="ECO:0000313" key="1">
    <source>
        <dbReference type="EMBL" id="TDD20734.1"/>
    </source>
</evidence>
<keyword evidence="2" id="KW-1185">Reference proteome</keyword>
<dbReference type="AlphaFoldDB" id="A0A4R4WT13"/>
<evidence type="ECO:0000313" key="2">
    <source>
        <dbReference type="Proteomes" id="UP000294543"/>
    </source>
</evidence>